<keyword evidence="2" id="KW-0444">Lipid biosynthesis</keyword>
<evidence type="ECO:0000256" key="6">
    <source>
        <dbReference type="ARBA" id="ARBA00023235"/>
    </source>
</evidence>
<keyword evidence="11" id="KW-1185">Reference proteome</keyword>
<accession>A0A5M3ZFJ0</accession>
<dbReference type="VEuPathDB" id="FungiDB:ATEG_09767"/>
<dbReference type="GO" id="GO:0016104">
    <property type="term" value="P:triterpenoid biosynthetic process"/>
    <property type="evidence" value="ECO:0007669"/>
    <property type="project" value="InterPro"/>
</dbReference>
<dbReference type="Pfam" id="PF13249">
    <property type="entry name" value="SQHop_cyclase_N"/>
    <property type="match status" value="1"/>
</dbReference>
<dbReference type="AlphaFoldDB" id="A0A5M3ZFJ0"/>
<dbReference type="InterPro" id="IPR002365">
    <property type="entry name" value="Terpene_synthase_CS"/>
</dbReference>
<dbReference type="InterPro" id="IPR008930">
    <property type="entry name" value="Terpenoid_cyclase/PrenylTrfase"/>
</dbReference>
<feature type="domain" description="Squalene cyclase C-terminal" evidence="8">
    <location>
        <begin position="373"/>
        <end position="700"/>
    </location>
</feature>
<dbReference type="Gene3D" id="1.50.10.20">
    <property type="match status" value="2"/>
</dbReference>
<evidence type="ECO:0000256" key="4">
    <source>
        <dbReference type="ARBA" id="ARBA00022955"/>
    </source>
</evidence>
<dbReference type="OrthoDB" id="21502at2759"/>
<keyword evidence="4" id="KW-0752">Steroid biosynthesis</keyword>
<dbReference type="PROSITE" id="PS01074">
    <property type="entry name" value="TERPENE_SYNTHASES"/>
    <property type="match status" value="1"/>
</dbReference>
<dbReference type="NCBIfam" id="TIGR01787">
    <property type="entry name" value="squalene_cyclas"/>
    <property type="match status" value="1"/>
</dbReference>
<dbReference type="SUPFAM" id="SSF48239">
    <property type="entry name" value="Terpenoid cyclases/Protein prenyltransferases"/>
    <property type="match status" value="2"/>
</dbReference>
<evidence type="ECO:0000313" key="11">
    <source>
        <dbReference type="Proteomes" id="UP000452235"/>
    </source>
</evidence>
<evidence type="ECO:0000256" key="7">
    <source>
        <dbReference type="RuleBase" id="RU362003"/>
    </source>
</evidence>
<dbReference type="PANTHER" id="PTHR11764">
    <property type="entry name" value="TERPENE CYCLASE/MUTASE FAMILY MEMBER"/>
    <property type="match status" value="1"/>
</dbReference>
<dbReference type="Pfam" id="PF13243">
    <property type="entry name" value="SQHop_cyclase_C"/>
    <property type="match status" value="1"/>
</dbReference>
<dbReference type="InterPro" id="IPR032697">
    <property type="entry name" value="SQ_cyclase_N"/>
</dbReference>
<dbReference type="EMBL" id="BLJY01000013">
    <property type="protein sequence ID" value="GFF20918.1"/>
    <property type="molecule type" value="Genomic_DNA"/>
</dbReference>
<evidence type="ECO:0000256" key="5">
    <source>
        <dbReference type="ARBA" id="ARBA00023098"/>
    </source>
</evidence>
<evidence type="ECO:0000256" key="2">
    <source>
        <dbReference type="ARBA" id="ARBA00022516"/>
    </source>
</evidence>
<evidence type="ECO:0000259" key="9">
    <source>
        <dbReference type="Pfam" id="PF13249"/>
    </source>
</evidence>
<dbReference type="CDD" id="cd02892">
    <property type="entry name" value="SQCY_1"/>
    <property type="match status" value="1"/>
</dbReference>
<dbReference type="Gene3D" id="6.20.120.20">
    <property type="match status" value="1"/>
</dbReference>
<dbReference type="GO" id="GO:0000250">
    <property type="term" value="F:lanosterol synthase activity"/>
    <property type="evidence" value="ECO:0007669"/>
    <property type="project" value="TreeGrafter"/>
</dbReference>
<evidence type="ECO:0000259" key="8">
    <source>
        <dbReference type="Pfam" id="PF13243"/>
    </source>
</evidence>
<sequence>MATIPQTQPTRWRLHLSEGAHHWQYVDEDEAIRCPQSAAEKYFLGLPTDLPILPEASTFHESAQNGFRFYQQLQLADGHWGCGYGGPSFLLAGLVIAMYITDTDIPEEWRIEIVRYLNNTVNSDGGWGLHSAGHSTVFATTLYYVNLRILGVEASHPLATRARECIHRLGGPTGIPQWGKVWLSLLNLYEWSGVNPIPPELWLLPDWISFHPWRWWIQCRVVYLPVSYLYGEKVQKPVNELLLSIRKEIYIQKYEEIDFTRYLNHVSPSDLMKPLSLVLRTSNALLRGWEYFLRPTWVSRWAAQRVCALIKREDENTSYNCLAPVNKAFHMVSVWHQEGKDSERMRRHREKISTYMWKEADGLTCSGTNGVQLWDTAFSIQAAVESGLAKEEEFQAALENALTFLDTSQLRDNLDDPYRQPRKGGWPFSTKDNGYIVSDCAAEGLKSTLLLQEQCGFPKRISDDRLQDCVDTLLLMQNRDGGFSSYENTRSSELLEHLNASEIFDRIMVEYSYPECTTAVVTALSLFQRYFPAYRSADIERVIHRAIGYIEASQRPDGSWYGSWGICFTYAIMFAVQSLELVGQTWQTSERVRRACKFLLDKQKADGGWGEHYTSCEKEIYVQHEQSQVVNTAWACLALMYARCPEKETIEKGLKLIMSRQQANGEWYQEDVEGVFNNTCMIAYPNYKLYFTVWALGRYETTYLPMLAQLRAME</sequence>
<evidence type="ECO:0000313" key="10">
    <source>
        <dbReference type="EMBL" id="GFF20918.1"/>
    </source>
</evidence>
<dbReference type="Proteomes" id="UP000452235">
    <property type="component" value="Unassembled WGS sequence"/>
</dbReference>
<comment type="similarity">
    <text evidence="1 7">Belongs to the terpene cyclase/mutase family.</text>
</comment>
<organism evidence="10 11">
    <name type="scientific">Aspergillus terreus</name>
    <dbReference type="NCBI Taxonomy" id="33178"/>
    <lineage>
        <taxon>Eukaryota</taxon>
        <taxon>Fungi</taxon>
        <taxon>Dikarya</taxon>
        <taxon>Ascomycota</taxon>
        <taxon>Pezizomycotina</taxon>
        <taxon>Eurotiomycetes</taxon>
        <taxon>Eurotiomycetidae</taxon>
        <taxon>Eurotiales</taxon>
        <taxon>Aspergillaceae</taxon>
        <taxon>Aspergillus</taxon>
        <taxon>Aspergillus subgen. Circumdati</taxon>
    </lineage>
</organism>
<dbReference type="GO" id="GO:0005811">
    <property type="term" value="C:lipid droplet"/>
    <property type="evidence" value="ECO:0007669"/>
    <property type="project" value="InterPro"/>
</dbReference>
<keyword evidence="5" id="KW-0443">Lipid metabolism</keyword>
<dbReference type="PANTHER" id="PTHR11764:SF20">
    <property type="entry name" value="LANOSTEROL SYNTHASE"/>
    <property type="match status" value="1"/>
</dbReference>
<dbReference type="SFLD" id="SFLDG01016">
    <property type="entry name" value="Prenyltransferase_Like_2"/>
    <property type="match status" value="1"/>
</dbReference>
<comment type="caution">
    <text evidence="10">The sequence shown here is derived from an EMBL/GenBank/DDBJ whole genome shotgun (WGS) entry which is preliminary data.</text>
</comment>
<dbReference type="InterPro" id="IPR032696">
    <property type="entry name" value="SQ_cyclase_C"/>
</dbReference>
<evidence type="ECO:0000256" key="1">
    <source>
        <dbReference type="ARBA" id="ARBA00009755"/>
    </source>
</evidence>
<dbReference type="EC" id="5.4.99.-" evidence="7"/>
<dbReference type="FunFam" id="1.50.10.20:FF:000003">
    <property type="entry name" value="Terpene cyclase/mutase family member"/>
    <property type="match status" value="1"/>
</dbReference>
<feature type="domain" description="Squalene cyclase N-terminal" evidence="9">
    <location>
        <begin position="72"/>
        <end position="359"/>
    </location>
</feature>
<dbReference type="InterPro" id="IPR018333">
    <property type="entry name" value="Squalene_cyclase"/>
</dbReference>
<gene>
    <name evidence="10" type="ORF">ATEIFO6365_0013025200</name>
</gene>
<evidence type="ECO:0000256" key="3">
    <source>
        <dbReference type="ARBA" id="ARBA00022737"/>
    </source>
</evidence>
<keyword evidence="3" id="KW-0677">Repeat</keyword>
<proteinExistence type="inferred from homology"/>
<dbReference type="GO" id="GO:0006696">
    <property type="term" value="P:ergosterol biosynthetic process"/>
    <property type="evidence" value="ECO:0007669"/>
    <property type="project" value="TreeGrafter"/>
</dbReference>
<protein>
    <recommendedName>
        <fullName evidence="7">Terpene cyclase/mutase family member</fullName>
        <ecNumber evidence="7">5.4.99.-</ecNumber>
    </recommendedName>
</protein>
<name>A0A5M3ZFJ0_ASPTE</name>
<keyword evidence="6 7" id="KW-0413">Isomerase</keyword>
<reference evidence="10 11" key="1">
    <citation type="submission" date="2020-01" db="EMBL/GenBank/DDBJ databases">
        <title>Aspergillus terreus IFO 6365 whole genome shotgun sequence.</title>
        <authorList>
            <person name="Kanamasa S."/>
            <person name="Takahashi H."/>
        </authorList>
    </citation>
    <scope>NUCLEOTIDE SEQUENCE [LARGE SCALE GENOMIC DNA]</scope>
    <source>
        <strain evidence="10 11">IFO 6365</strain>
    </source>
</reference>